<proteinExistence type="predicted"/>
<evidence type="ECO:0000313" key="2">
    <source>
        <dbReference type="Proteomes" id="UP000007110"/>
    </source>
</evidence>
<accession>A0A7M7LWA7</accession>
<name>A0A7M7LWA7_STRPU</name>
<dbReference type="OrthoDB" id="10126747at2759"/>
<organism evidence="1 2">
    <name type="scientific">Strongylocentrotus purpuratus</name>
    <name type="common">Purple sea urchin</name>
    <dbReference type="NCBI Taxonomy" id="7668"/>
    <lineage>
        <taxon>Eukaryota</taxon>
        <taxon>Metazoa</taxon>
        <taxon>Echinodermata</taxon>
        <taxon>Eleutherozoa</taxon>
        <taxon>Echinozoa</taxon>
        <taxon>Echinoidea</taxon>
        <taxon>Euechinoidea</taxon>
        <taxon>Echinacea</taxon>
        <taxon>Camarodonta</taxon>
        <taxon>Echinidea</taxon>
        <taxon>Strongylocentrotidae</taxon>
        <taxon>Strongylocentrotus</taxon>
    </lineage>
</organism>
<dbReference type="KEGG" id="spu:100891336"/>
<reference evidence="2" key="1">
    <citation type="submission" date="2015-02" db="EMBL/GenBank/DDBJ databases">
        <title>Genome sequencing for Strongylocentrotus purpuratus.</title>
        <authorList>
            <person name="Murali S."/>
            <person name="Liu Y."/>
            <person name="Vee V."/>
            <person name="English A."/>
            <person name="Wang M."/>
            <person name="Skinner E."/>
            <person name="Han Y."/>
            <person name="Muzny D.M."/>
            <person name="Worley K.C."/>
            <person name="Gibbs R.A."/>
        </authorList>
    </citation>
    <scope>NUCLEOTIDE SEQUENCE</scope>
</reference>
<protein>
    <submittedName>
        <fullName evidence="1">Uncharacterized protein</fullName>
    </submittedName>
</protein>
<dbReference type="GeneID" id="100891336"/>
<dbReference type="EnsemblMetazoa" id="XM_011678041">
    <property type="protein sequence ID" value="XP_011676343"/>
    <property type="gene ID" value="LOC100891336"/>
</dbReference>
<dbReference type="AlphaFoldDB" id="A0A7M7LWA7"/>
<evidence type="ECO:0000313" key="1">
    <source>
        <dbReference type="EnsemblMetazoa" id="XP_011676343"/>
    </source>
</evidence>
<dbReference type="RefSeq" id="XP_011676343.2">
    <property type="nucleotide sequence ID" value="XM_011678041.2"/>
</dbReference>
<dbReference type="Proteomes" id="UP000007110">
    <property type="component" value="Unassembled WGS sequence"/>
</dbReference>
<dbReference type="InParanoid" id="A0A7M7LWA7"/>
<sequence length="232" mass="26935">MMETPSSMARPVTIGICTSALRSNIEAFITKVSILTYVTVRFIKLPYNDLDSFRLSSAGLDGVIICHSINNRRFAMTDVMDSLYDKFLPRVRRNFGKDSVCVIAHDFQWPMGPAGSSHENHIRIKDTHMDSFRSKQFTTFECSKLAMICGRLDRQVDMDEEDWKQLEDFLLQCRVKPEWAWNIIYSILDTIERLIMTYIKPYIPQAVRSVFAPVEDDSLLRLLRDHKKLKES</sequence>
<dbReference type="OMA" id="IRIKDTH"/>
<keyword evidence="2" id="KW-1185">Reference proteome</keyword>
<reference evidence="1" key="2">
    <citation type="submission" date="2021-01" db="UniProtKB">
        <authorList>
            <consortium name="EnsemblMetazoa"/>
        </authorList>
    </citation>
    <scope>IDENTIFICATION</scope>
</reference>